<evidence type="ECO:0000313" key="3">
    <source>
        <dbReference type="Proteomes" id="UP000281915"/>
    </source>
</evidence>
<sequence length="104" mass="11624">MYGLLNLGSLVLGLIAWILPTVNLMRNKKHGHQNWGILSMMSFGACAISLSFQIFYHNHLVTIEDWAALMDTTDAVAFATAVLLIGTILLNVMTLFLYHDRTTK</sequence>
<dbReference type="EMBL" id="RHHT01000045">
    <property type="protein sequence ID" value="RNB75685.1"/>
    <property type="molecule type" value="Genomic_DNA"/>
</dbReference>
<dbReference type="Proteomes" id="UP000281915">
    <property type="component" value="Unassembled WGS sequence"/>
</dbReference>
<keyword evidence="1" id="KW-0472">Membrane</keyword>
<evidence type="ECO:0000313" key="2">
    <source>
        <dbReference type="EMBL" id="RNB75685.1"/>
    </source>
</evidence>
<protein>
    <recommendedName>
        <fullName evidence="4">Cytochrome c oxidase subunit 4</fullName>
    </recommendedName>
</protein>
<comment type="caution">
    <text evidence="2">The sequence shown here is derived from an EMBL/GenBank/DDBJ whole genome shotgun (WGS) entry which is preliminary data.</text>
</comment>
<accession>A0A3M8CLD4</accession>
<evidence type="ECO:0008006" key="4">
    <source>
        <dbReference type="Google" id="ProtNLM"/>
    </source>
</evidence>
<feature type="transmembrane region" description="Helical" evidence="1">
    <location>
        <begin position="37"/>
        <end position="56"/>
    </location>
</feature>
<gene>
    <name evidence="2" type="ORF">EDM58_18590</name>
</gene>
<organism evidence="2 3">
    <name type="scientific">Brevibacillus panacihumi</name>
    <dbReference type="NCBI Taxonomy" id="497735"/>
    <lineage>
        <taxon>Bacteria</taxon>
        <taxon>Bacillati</taxon>
        <taxon>Bacillota</taxon>
        <taxon>Bacilli</taxon>
        <taxon>Bacillales</taxon>
        <taxon>Paenibacillaceae</taxon>
        <taxon>Brevibacillus</taxon>
    </lineage>
</organism>
<reference evidence="2 3" key="1">
    <citation type="submission" date="2018-10" db="EMBL/GenBank/DDBJ databases">
        <title>Phylogenomics of Brevibacillus.</title>
        <authorList>
            <person name="Dunlap C."/>
        </authorList>
    </citation>
    <scope>NUCLEOTIDE SEQUENCE [LARGE SCALE GENOMIC DNA]</scope>
    <source>
        <strain evidence="2 3">JCM 15085</strain>
    </source>
</reference>
<proteinExistence type="predicted"/>
<evidence type="ECO:0000256" key="1">
    <source>
        <dbReference type="SAM" id="Phobius"/>
    </source>
</evidence>
<name>A0A3M8CLD4_9BACL</name>
<dbReference type="RefSeq" id="WP_122914649.1">
    <property type="nucleotide sequence ID" value="NZ_RHHT01000045.1"/>
</dbReference>
<keyword evidence="1" id="KW-0812">Transmembrane</keyword>
<keyword evidence="1" id="KW-1133">Transmembrane helix</keyword>
<feature type="transmembrane region" description="Helical" evidence="1">
    <location>
        <begin position="76"/>
        <end position="98"/>
    </location>
</feature>
<feature type="transmembrane region" description="Helical" evidence="1">
    <location>
        <begin position="6"/>
        <end position="25"/>
    </location>
</feature>
<dbReference type="AlphaFoldDB" id="A0A3M8CLD4"/>